<keyword evidence="2" id="KW-1185">Reference proteome</keyword>
<gene>
    <name evidence="1" type="ORF">K7J14_04115</name>
</gene>
<accession>A0AAE3EI20</accession>
<dbReference type="AlphaFoldDB" id="A0AAE3EI20"/>
<evidence type="ECO:0000313" key="2">
    <source>
        <dbReference type="Proteomes" id="UP001198163"/>
    </source>
</evidence>
<dbReference type="Proteomes" id="UP001198163">
    <property type="component" value="Unassembled WGS sequence"/>
</dbReference>
<dbReference type="RefSeq" id="WP_230753452.1">
    <property type="nucleotide sequence ID" value="NZ_JAINWA010000001.1"/>
</dbReference>
<protein>
    <submittedName>
        <fullName evidence="1">Uncharacterized protein</fullName>
    </submittedName>
</protein>
<evidence type="ECO:0000313" key="1">
    <source>
        <dbReference type="EMBL" id="MCD1653884.1"/>
    </source>
</evidence>
<proteinExistence type="predicted"/>
<dbReference type="EMBL" id="JAINWA010000001">
    <property type="protein sequence ID" value="MCD1653884.1"/>
    <property type="molecule type" value="Genomic_DNA"/>
</dbReference>
<comment type="caution">
    <text evidence="1">The sequence shown here is derived from an EMBL/GenBank/DDBJ whole genome shotgun (WGS) entry which is preliminary data.</text>
</comment>
<reference evidence="1" key="1">
    <citation type="submission" date="2021-08" db="EMBL/GenBank/DDBJ databases">
        <title>Comparative analyses of Brucepasteria parasyntrophica and Teretinema zuelzerae.</title>
        <authorList>
            <person name="Song Y."/>
            <person name="Brune A."/>
        </authorList>
    </citation>
    <scope>NUCLEOTIDE SEQUENCE</scope>
    <source>
        <strain evidence="1">DSM 1903</strain>
    </source>
</reference>
<organism evidence="1 2">
    <name type="scientific">Teretinema zuelzerae</name>
    <dbReference type="NCBI Taxonomy" id="156"/>
    <lineage>
        <taxon>Bacteria</taxon>
        <taxon>Pseudomonadati</taxon>
        <taxon>Spirochaetota</taxon>
        <taxon>Spirochaetia</taxon>
        <taxon>Spirochaetales</taxon>
        <taxon>Treponemataceae</taxon>
        <taxon>Teretinema</taxon>
    </lineage>
</organism>
<sequence length="159" mass="18181">MVKDARISELILRLSDHYNTNISTRFLRPYIAGIFANDELARRIADLTEQPESVISQGIHLDELYPELHAMARFIFLVRSEILPNIRNLGPSASGHDSNKVYRDMALNNFAANVRVLAECVRDLLVVVRSRDEADNGKAKAVWRDFPNLSEIDRYLAER</sequence>
<name>A0AAE3EI20_9SPIR</name>